<comment type="caution">
    <text evidence="2">The sequence shown here is derived from an EMBL/GenBank/DDBJ whole genome shotgun (WGS) entry which is preliminary data.</text>
</comment>
<sequence length="147" mass="16381">MREPADDSRKSAGTISSSPTRGRSPTRRYTSPSLFRRSSSSPSRSKISGNHLEVIVVKHSTHAFVDSEASSSVISEPYRRHLQKTMFPVKEKVALRDADINYVQPLGKCVLHLEINVQIQPFESAVLPNCSQTLSLVGISWKHHKLS</sequence>
<feature type="compositionally biased region" description="Basic and acidic residues" evidence="1">
    <location>
        <begin position="1"/>
        <end position="10"/>
    </location>
</feature>
<gene>
    <name evidence="2" type="ORF">AVEN_74973_1</name>
</gene>
<reference evidence="2 3" key="1">
    <citation type="journal article" date="2019" name="Sci. Rep.">
        <title>Orb-weaving spider Araneus ventricosus genome elucidates the spidroin gene catalogue.</title>
        <authorList>
            <person name="Kono N."/>
            <person name="Nakamura H."/>
            <person name="Ohtoshi R."/>
            <person name="Moran D.A.P."/>
            <person name="Shinohara A."/>
            <person name="Yoshida Y."/>
            <person name="Fujiwara M."/>
            <person name="Mori M."/>
            <person name="Tomita M."/>
            <person name="Arakawa K."/>
        </authorList>
    </citation>
    <scope>NUCLEOTIDE SEQUENCE [LARGE SCALE GENOMIC DNA]</scope>
</reference>
<organism evidence="2 3">
    <name type="scientific">Araneus ventricosus</name>
    <name type="common">Orbweaver spider</name>
    <name type="synonym">Epeira ventricosa</name>
    <dbReference type="NCBI Taxonomy" id="182803"/>
    <lineage>
        <taxon>Eukaryota</taxon>
        <taxon>Metazoa</taxon>
        <taxon>Ecdysozoa</taxon>
        <taxon>Arthropoda</taxon>
        <taxon>Chelicerata</taxon>
        <taxon>Arachnida</taxon>
        <taxon>Araneae</taxon>
        <taxon>Araneomorphae</taxon>
        <taxon>Entelegynae</taxon>
        <taxon>Araneoidea</taxon>
        <taxon>Araneidae</taxon>
        <taxon>Araneus</taxon>
    </lineage>
</organism>
<feature type="region of interest" description="Disordered" evidence="1">
    <location>
        <begin position="1"/>
        <end position="46"/>
    </location>
</feature>
<feature type="compositionally biased region" description="Low complexity" evidence="1">
    <location>
        <begin position="16"/>
        <end position="45"/>
    </location>
</feature>
<keyword evidence="3" id="KW-1185">Reference proteome</keyword>
<evidence type="ECO:0000256" key="1">
    <source>
        <dbReference type="SAM" id="MobiDB-lite"/>
    </source>
</evidence>
<protein>
    <submittedName>
        <fullName evidence="2">Uncharacterized protein</fullName>
    </submittedName>
</protein>
<proteinExistence type="predicted"/>
<dbReference type="EMBL" id="BGPR01001099">
    <property type="protein sequence ID" value="GBM45391.1"/>
    <property type="molecule type" value="Genomic_DNA"/>
</dbReference>
<name>A0A4Y2FW62_ARAVE</name>
<dbReference type="AlphaFoldDB" id="A0A4Y2FW62"/>
<dbReference type="Proteomes" id="UP000499080">
    <property type="component" value="Unassembled WGS sequence"/>
</dbReference>
<evidence type="ECO:0000313" key="2">
    <source>
        <dbReference type="EMBL" id="GBM45391.1"/>
    </source>
</evidence>
<accession>A0A4Y2FW62</accession>
<evidence type="ECO:0000313" key="3">
    <source>
        <dbReference type="Proteomes" id="UP000499080"/>
    </source>
</evidence>